<comment type="caution">
    <text evidence="1">The sequence shown here is derived from an EMBL/GenBank/DDBJ whole genome shotgun (WGS) entry which is preliminary data.</text>
</comment>
<sequence length="73" mass="8098">MRSNAARSAGSEAPPFERTAPFWLRVLLFMFFLRSRFALHGCVHFCAGSWACPLGSGRNTPGWGRTTEHRASA</sequence>
<dbReference type="EMBL" id="JOOY01000093">
    <property type="protein sequence ID" value="OUI98237.1"/>
    <property type="molecule type" value="Genomic_DNA"/>
</dbReference>
<accession>A0A252B1S9</accession>
<proteinExistence type="predicted"/>
<reference evidence="1 2" key="1">
    <citation type="submission" date="2014-06" db="EMBL/GenBank/DDBJ databases">
        <authorList>
            <person name="Ju J."/>
            <person name="Zhang J."/>
        </authorList>
    </citation>
    <scope>NUCLEOTIDE SEQUENCE [LARGE SCALE GENOMIC DNA]</scope>
    <source>
        <strain evidence="1">DmW_048</strain>
    </source>
</reference>
<evidence type="ECO:0000313" key="2">
    <source>
        <dbReference type="Proteomes" id="UP000194999"/>
    </source>
</evidence>
<gene>
    <name evidence="1" type="ORF">HK15_14100</name>
</gene>
<name>A0A252B1S9_9PROT</name>
<dbReference type="Proteomes" id="UP000194999">
    <property type="component" value="Unassembled WGS sequence"/>
</dbReference>
<dbReference type="AlphaFoldDB" id="A0A252B1S9"/>
<protein>
    <submittedName>
        <fullName evidence="1">Uncharacterized protein</fullName>
    </submittedName>
</protein>
<evidence type="ECO:0000313" key="1">
    <source>
        <dbReference type="EMBL" id="OUI98237.1"/>
    </source>
</evidence>
<organism evidence="1 2">
    <name type="scientific">Acetobacter orientalis</name>
    <dbReference type="NCBI Taxonomy" id="146474"/>
    <lineage>
        <taxon>Bacteria</taxon>
        <taxon>Pseudomonadati</taxon>
        <taxon>Pseudomonadota</taxon>
        <taxon>Alphaproteobacteria</taxon>
        <taxon>Acetobacterales</taxon>
        <taxon>Acetobacteraceae</taxon>
        <taxon>Acetobacter</taxon>
    </lineage>
</organism>